<dbReference type="OrthoDB" id="207120at2759"/>
<feature type="compositionally biased region" description="Acidic residues" evidence="3">
    <location>
        <begin position="282"/>
        <end position="311"/>
    </location>
</feature>
<keyword evidence="1 2" id="KW-0728">SH3 domain</keyword>
<dbReference type="GeneID" id="37008508"/>
<dbReference type="PRINTS" id="PR00452">
    <property type="entry name" value="SH3DOMAIN"/>
</dbReference>
<dbReference type="SMART" id="SM00326">
    <property type="entry name" value="SH3"/>
    <property type="match status" value="1"/>
</dbReference>
<dbReference type="Proteomes" id="UP000244309">
    <property type="component" value="Unassembled WGS sequence"/>
</dbReference>
<dbReference type="Pfam" id="PF25459">
    <property type="entry name" value="AIM3_BBC1_C"/>
    <property type="match status" value="1"/>
</dbReference>
<feature type="compositionally biased region" description="Pro residues" evidence="3">
    <location>
        <begin position="266"/>
        <end position="276"/>
    </location>
</feature>
<evidence type="ECO:0000313" key="6">
    <source>
        <dbReference type="Proteomes" id="UP000244309"/>
    </source>
</evidence>
<feature type="compositionally biased region" description="Acidic residues" evidence="3">
    <location>
        <begin position="463"/>
        <end position="477"/>
    </location>
</feature>
<name>A0A2V1ANA7_9ASCO</name>
<evidence type="ECO:0000256" key="2">
    <source>
        <dbReference type="PROSITE-ProRule" id="PRU00192"/>
    </source>
</evidence>
<dbReference type="PROSITE" id="PS50002">
    <property type="entry name" value="SH3"/>
    <property type="match status" value="1"/>
</dbReference>
<evidence type="ECO:0000256" key="3">
    <source>
        <dbReference type="SAM" id="MobiDB-lite"/>
    </source>
</evidence>
<reference evidence="5 6" key="1">
    <citation type="submission" date="2017-12" db="EMBL/GenBank/DDBJ databases">
        <title>Genome Sequence of a Multidrug-Resistant Candida haemulonii Isolate from a Patient with Chronic Leg Ulcers in Israel.</title>
        <authorList>
            <person name="Chow N.A."/>
            <person name="Gade L."/>
            <person name="Batra D."/>
            <person name="Rowe L.A."/>
            <person name="Ben-Ami R."/>
            <person name="Loparev V.N."/>
            <person name="Litvintseva A.P."/>
        </authorList>
    </citation>
    <scope>NUCLEOTIDE SEQUENCE [LARGE SCALE GENOMIC DNA]</scope>
    <source>
        <strain evidence="5 6">B11899</strain>
    </source>
</reference>
<feature type="compositionally biased region" description="Pro residues" evidence="3">
    <location>
        <begin position="557"/>
        <end position="570"/>
    </location>
</feature>
<dbReference type="Pfam" id="PF00018">
    <property type="entry name" value="SH3_1"/>
    <property type="match status" value="1"/>
</dbReference>
<evidence type="ECO:0000256" key="1">
    <source>
        <dbReference type="ARBA" id="ARBA00022443"/>
    </source>
</evidence>
<feature type="compositionally biased region" description="Pro residues" evidence="3">
    <location>
        <begin position="522"/>
        <end position="534"/>
    </location>
</feature>
<feature type="compositionally biased region" description="Basic and acidic residues" evidence="3">
    <location>
        <begin position="445"/>
        <end position="455"/>
    </location>
</feature>
<protein>
    <recommendedName>
        <fullName evidence="4">SH3 domain-containing protein</fullName>
    </recommendedName>
</protein>
<feature type="compositionally biased region" description="Low complexity" evidence="3">
    <location>
        <begin position="331"/>
        <end position="350"/>
    </location>
</feature>
<comment type="caution">
    <text evidence="5">The sequence shown here is derived from an EMBL/GenBank/DDBJ whole genome shotgun (WGS) entry which is preliminary data.</text>
</comment>
<feature type="compositionally biased region" description="Pro residues" evidence="3">
    <location>
        <begin position="599"/>
        <end position="636"/>
    </location>
</feature>
<feature type="compositionally biased region" description="Pro residues" evidence="3">
    <location>
        <begin position="577"/>
        <end position="591"/>
    </location>
</feature>
<feature type="compositionally biased region" description="Basic and acidic residues" evidence="3">
    <location>
        <begin position="158"/>
        <end position="175"/>
    </location>
</feature>
<feature type="compositionally biased region" description="Low complexity" evidence="3">
    <location>
        <begin position="235"/>
        <end position="248"/>
    </location>
</feature>
<feature type="domain" description="SH3" evidence="4">
    <location>
        <begin position="3"/>
        <end position="62"/>
    </location>
</feature>
<organism evidence="5 6">
    <name type="scientific">Candidozyma haemuli</name>
    <dbReference type="NCBI Taxonomy" id="45357"/>
    <lineage>
        <taxon>Eukaryota</taxon>
        <taxon>Fungi</taxon>
        <taxon>Dikarya</taxon>
        <taxon>Ascomycota</taxon>
        <taxon>Saccharomycotina</taxon>
        <taxon>Pichiomycetes</taxon>
        <taxon>Metschnikowiaceae</taxon>
        <taxon>Candidozyma</taxon>
    </lineage>
</organism>
<dbReference type="PRINTS" id="PR01217">
    <property type="entry name" value="PRICHEXTENSN"/>
</dbReference>
<feature type="region of interest" description="Disordered" evidence="3">
    <location>
        <begin position="55"/>
        <end position="712"/>
    </location>
</feature>
<dbReference type="InterPro" id="IPR036028">
    <property type="entry name" value="SH3-like_dom_sf"/>
</dbReference>
<proteinExistence type="predicted"/>
<gene>
    <name evidence="5" type="ORF">CXQ85_003177</name>
</gene>
<dbReference type="AlphaFoldDB" id="A0A2V1ANA7"/>
<dbReference type="VEuPathDB" id="FungiDB:CXQ85_003177"/>
<feature type="compositionally biased region" description="Acidic residues" evidence="3">
    <location>
        <begin position="639"/>
        <end position="650"/>
    </location>
</feature>
<dbReference type="SUPFAM" id="SSF50044">
    <property type="entry name" value="SH3-domain"/>
    <property type="match status" value="1"/>
</dbReference>
<dbReference type="PANTHER" id="PTHR46026:SF1">
    <property type="entry name" value="RHO-TYPE GUANINE NUCLEOTIDE EXCHANGE FACTOR, ISOFORM F"/>
    <property type="match status" value="1"/>
</dbReference>
<dbReference type="InterPro" id="IPR001452">
    <property type="entry name" value="SH3_domain"/>
</dbReference>
<dbReference type="InterPro" id="IPR057402">
    <property type="entry name" value="AIM3_BBC1_C"/>
</dbReference>
<dbReference type="EMBL" id="PKFO01000002">
    <property type="protein sequence ID" value="PVH19338.1"/>
    <property type="molecule type" value="Genomic_DNA"/>
</dbReference>
<sequence length="977" mass="106570">MEKVPFKVKALYEYKSEHEDDLNFAPGTIITVTEVEDDEWYSGFHGAESGMFPKNFVEPVKEDPPAPTIAKQSEPAPVPVVPQETSAPPTSEPKEPIASSPPVAKEESSKVPKPTVFPGPGSQRDDPYAVKKSFAGAGKSSYVPQVKPRDQANIVGHAHHDVAKGAEVVREHDKQSDEEEADEPKVSLKDRIAMLQKRQQEEAEREAAALKRKEERKKKLEEEKERLKHQKESQAASLSATSTGASLGQASEHDGDDTESLAESVPPVPGHIPPEAAPSIPEEYEEQETPVEEEREEEDEDDNEEDEEDEEELKRRRLVERMAKISGGRNMFGMMGMPTPFGAPAASSSSKPKKSKAKPQEDEAEVPAVPQRVEKTQTGESIPQVPGAVPIPGMAQPGSSPVKQPQEKPVNNATASLKKPTQEDSSIAESDYTDEQNVPVTNENKGFEQVEENKPKSPTLESSESEPEQNERDDDMDLGPRSTWEGEVTGYEADEDVSDRGAISKTELPETDHPKSPAKQAVPPPIPGGPPPGEAPAAPEIPSGQPPVPKSPNRSKAPPPIPSAAPPSEPPASSAPSIPPPVPSEAPLPPVERPEVPSSDPPVPSRPPPTPRDAPAPPTTKLPPPPPIPSGPPPVQAPEVEEDSSEDENEFRDLPPQPAKAPERVSTFSHPPPIPQAPITRANTTESSRRSFESHKRKSSDLSRSRSVGKSEQLQADINLPVLQDEINNSAESSGWWIKDAVPDCLEGSVGTDFIFEVDRHKSNKRGGREVVYKDYYILFHDLSQIVVELQYDSDDPRTTLSVCNAYVKSPIMNRRDVLDKYHASFGPAVVDAAQSLANSRVSNGFVNTVFKHVNHAYKDVLLSPIGNKAFGVTVYKNQNGTSVKYDDIKAGDILCMKNAKFTTHGLGGLSTKTAVYGEGNHFYSGVIVEIDHKKDKLRVLDSDDSGAVKKESFKINDLKSGRLRVFRFVDRQFVGW</sequence>
<feature type="compositionally biased region" description="Polar residues" evidence="3">
    <location>
        <begin position="397"/>
        <end position="415"/>
    </location>
</feature>
<accession>A0A2V1ANA7</accession>
<feature type="compositionally biased region" description="Polar residues" evidence="3">
    <location>
        <begin position="435"/>
        <end position="444"/>
    </location>
</feature>
<dbReference type="STRING" id="45357.A0A2V1ANA7"/>
<evidence type="ECO:0000313" key="5">
    <source>
        <dbReference type="EMBL" id="PVH19338.1"/>
    </source>
</evidence>
<dbReference type="Gene3D" id="2.30.30.40">
    <property type="entry name" value="SH3 Domains"/>
    <property type="match status" value="1"/>
</dbReference>
<dbReference type="RefSeq" id="XP_025340278.1">
    <property type="nucleotide sequence ID" value="XM_025486830.1"/>
</dbReference>
<evidence type="ECO:0000259" key="4">
    <source>
        <dbReference type="PROSITE" id="PS50002"/>
    </source>
</evidence>
<keyword evidence="6" id="KW-1185">Reference proteome</keyword>
<feature type="compositionally biased region" description="Basic and acidic residues" evidence="3">
    <location>
        <begin position="183"/>
        <end position="232"/>
    </location>
</feature>
<feature type="compositionally biased region" description="Basic and acidic residues" evidence="3">
    <location>
        <begin position="687"/>
        <end position="704"/>
    </location>
</feature>
<dbReference type="PANTHER" id="PTHR46026">
    <property type="entry name" value="RHO-TYPE GUANINE NUCLEOTIDE EXCHANGE FACTOR, ISOFORM F"/>
    <property type="match status" value="1"/>
</dbReference>